<proteinExistence type="predicted"/>
<dbReference type="Gene3D" id="1.10.260.40">
    <property type="entry name" value="lambda repressor-like DNA-binding domains"/>
    <property type="match status" value="1"/>
</dbReference>
<dbReference type="Gene3D" id="2.60.120.10">
    <property type="entry name" value="Jelly Rolls"/>
    <property type="match status" value="1"/>
</dbReference>
<dbReference type="Pfam" id="PF07883">
    <property type="entry name" value="Cupin_2"/>
    <property type="match status" value="1"/>
</dbReference>
<organism evidence="4 5">
    <name type="scientific">Kineococcus rhizosphaerae</name>
    <dbReference type="NCBI Taxonomy" id="559628"/>
    <lineage>
        <taxon>Bacteria</taxon>
        <taxon>Bacillati</taxon>
        <taxon>Actinomycetota</taxon>
        <taxon>Actinomycetes</taxon>
        <taxon>Kineosporiales</taxon>
        <taxon>Kineosporiaceae</taxon>
        <taxon>Kineococcus</taxon>
    </lineage>
</organism>
<dbReference type="SUPFAM" id="SSF47413">
    <property type="entry name" value="lambda repressor-like DNA-binding domains"/>
    <property type="match status" value="1"/>
</dbReference>
<dbReference type="PANTHER" id="PTHR46797:SF1">
    <property type="entry name" value="METHYLPHOSPHONATE SYNTHASE"/>
    <property type="match status" value="1"/>
</dbReference>
<feature type="compositionally biased region" description="Low complexity" evidence="2">
    <location>
        <begin position="81"/>
        <end position="96"/>
    </location>
</feature>
<sequence length="248" mass="26414">MTFDRVAEAIRAHRTAMGWSLRELGARTGVSASLLSQIETGKSQPSVTTLYALVNVLGLSLDEVLVDPPPHSDGHSGGRAAGAAAAPAAQDTAGPALPGAGSEFTRAVADLDQHDRPHWDTVMRPGLRPTLELESGVVWEKLADSSGSLVDSLLVTYQPGGSSSSSGKLSQHTGVEYAYLLEGELTLQLEFTRHVIHPGDSFSFDSSRPHLYRNETDRPARGVWFVLGRRTGALTPEALQALGLAPER</sequence>
<dbReference type="EMBL" id="PVZF01000016">
    <property type="protein sequence ID" value="PRY10520.1"/>
    <property type="molecule type" value="Genomic_DNA"/>
</dbReference>
<dbReference type="InterPro" id="IPR010982">
    <property type="entry name" value="Lambda_DNA-bd_dom_sf"/>
</dbReference>
<comment type="caution">
    <text evidence="4">The sequence shown here is derived from an EMBL/GenBank/DDBJ whole genome shotgun (WGS) entry which is preliminary data.</text>
</comment>
<dbReference type="PROSITE" id="PS50943">
    <property type="entry name" value="HTH_CROC1"/>
    <property type="match status" value="1"/>
</dbReference>
<dbReference type="GO" id="GO:0003677">
    <property type="term" value="F:DNA binding"/>
    <property type="evidence" value="ECO:0007669"/>
    <property type="project" value="UniProtKB-KW"/>
</dbReference>
<dbReference type="InterPro" id="IPR014710">
    <property type="entry name" value="RmlC-like_jellyroll"/>
</dbReference>
<dbReference type="RefSeq" id="WP_211298912.1">
    <property type="nucleotide sequence ID" value="NZ_PVZF01000016.1"/>
</dbReference>
<keyword evidence="1" id="KW-0238">DNA-binding</keyword>
<evidence type="ECO:0000313" key="4">
    <source>
        <dbReference type="EMBL" id="PRY10520.1"/>
    </source>
</evidence>
<name>A0A2T0QXD9_9ACTN</name>
<dbReference type="InterPro" id="IPR013096">
    <property type="entry name" value="Cupin_2"/>
</dbReference>
<evidence type="ECO:0000256" key="2">
    <source>
        <dbReference type="SAM" id="MobiDB-lite"/>
    </source>
</evidence>
<evidence type="ECO:0000256" key="1">
    <source>
        <dbReference type="ARBA" id="ARBA00023125"/>
    </source>
</evidence>
<reference evidence="4 5" key="1">
    <citation type="submission" date="2018-03" db="EMBL/GenBank/DDBJ databases">
        <title>Genomic Encyclopedia of Archaeal and Bacterial Type Strains, Phase II (KMG-II): from individual species to whole genera.</title>
        <authorList>
            <person name="Goeker M."/>
        </authorList>
    </citation>
    <scope>NUCLEOTIDE SEQUENCE [LARGE SCALE GENOMIC DNA]</scope>
    <source>
        <strain evidence="4 5">DSM 19711</strain>
    </source>
</reference>
<dbReference type="GO" id="GO:0005829">
    <property type="term" value="C:cytosol"/>
    <property type="evidence" value="ECO:0007669"/>
    <property type="project" value="TreeGrafter"/>
</dbReference>
<evidence type="ECO:0000259" key="3">
    <source>
        <dbReference type="PROSITE" id="PS50943"/>
    </source>
</evidence>
<accession>A0A2T0QXD9</accession>
<dbReference type="InterPro" id="IPR011051">
    <property type="entry name" value="RmlC_Cupin_sf"/>
</dbReference>
<protein>
    <submittedName>
        <fullName evidence="4">XRE family transcriptional regulator</fullName>
    </submittedName>
</protein>
<dbReference type="GO" id="GO:0003700">
    <property type="term" value="F:DNA-binding transcription factor activity"/>
    <property type="evidence" value="ECO:0007669"/>
    <property type="project" value="TreeGrafter"/>
</dbReference>
<dbReference type="PANTHER" id="PTHR46797">
    <property type="entry name" value="HTH-TYPE TRANSCRIPTIONAL REGULATOR"/>
    <property type="match status" value="1"/>
</dbReference>
<dbReference type="SMART" id="SM00530">
    <property type="entry name" value="HTH_XRE"/>
    <property type="match status" value="1"/>
</dbReference>
<feature type="region of interest" description="Disordered" evidence="2">
    <location>
        <begin position="67"/>
        <end position="101"/>
    </location>
</feature>
<dbReference type="CDD" id="cd02209">
    <property type="entry name" value="cupin_XRE_C"/>
    <property type="match status" value="1"/>
</dbReference>
<dbReference type="InterPro" id="IPR001387">
    <property type="entry name" value="Cro/C1-type_HTH"/>
</dbReference>
<dbReference type="AlphaFoldDB" id="A0A2T0QXD9"/>
<dbReference type="InterPro" id="IPR050807">
    <property type="entry name" value="TransReg_Diox_bact_type"/>
</dbReference>
<evidence type="ECO:0000313" key="5">
    <source>
        <dbReference type="Proteomes" id="UP000238083"/>
    </source>
</evidence>
<gene>
    <name evidence="4" type="ORF">CLV37_11673</name>
</gene>
<dbReference type="Pfam" id="PF01381">
    <property type="entry name" value="HTH_3"/>
    <property type="match status" value="1"/>
</dbReference>
<dbReference type="Proteomes" id="UP000238083">
    <property type="component" value="Unassembled WGS sequence"/>
</dbReference>
<feature type="domain" description="HTH cro/C1-type" evidence="3">
    <location>
        <begin position="10"/>
        <end position="64"/>
    </location>
</feature>
<dbReference type="CDD" id="cd00093">
    <property type="entry name" value="HTH_XRE"/>
    <property type="match status" value="1"/>
</dbReference>
<dbReference type="SUPFAM" id="SSF51182">
    <property type="entry name" value="RmlC-like cupins"/>
    <property type="match status" value="1"/>
</dbReference>
<keyword evidence="5" id="KW-1185">Reference proteome</keyword>